<name>A0ABV3PAH1_9ACTN</name>
<dbReference type="EMBL" id="JBFNQN010000012">
    <property type="protein sequence ID" value="MEW9266634.1"/>
    <property type="molecule type" value="Genomic_DNA"/>
</dbReference>
<proteinExistence type="predicted"/>
<protein>
    <submittedName>
        <fullName evidence="1">Uncharacterized protein</fullName>
    </submittedName>
</protein>
<dbReference type="Proteomes" id="UP001555826">
    <property type="component" value="Unassembled WGS sequence"/>
</dbReference>
<organism evidence="1 2">
    <name type="scientific">Kineococcus endophyticus</name>
    <dbReference type="NCBI Taxonomy" id="1181883"/>
    <lineage>
        <taxon>Bacteria</taxon>
        <taxon>Bacillati</taxon>
        <taxon>Actinomycetota</taxon>
        <taxon>Actinomycetes</taxon>
        <taxon>Kineosporiales</taxon>
        <taxon>Kineosporiaceae</taxon>
        <taxon>Kineococcus</taxon>
    </lineage>
</organism>
<evidence type="ECO:0000313" key="2">
    <source>
        <dbReference type="Proteomes" id="UP001555826"/>
    </source>
</evidence>
<comment type="caution">
    <text evidence="1">The sequence shown here is derived from an EMBL/GenBank/DDBJ whole genome shotgun (WGS) entry which is preliminary data.</text>
</comment>
<accession>A0ABV3PAH1</accession>
<keyword evidence="2" id="KW-1185">Reference proteome</keyword>
<sequence>MSADEEKLARRAGRAVTRSAAWTLVNAATRRSAAQTTEALRIRDLARQVGQRYRNVTLPQRAGHLFEVMHEAGFNRDAIAQGSRIRASTTEWVKGGSQNAPADLHVRDEGGRLLAAAQAKLLGRTSAAASGVARAGYAGQRRLVAEDMAAPVRNLLDRRLRMTPEGLRYGDYVDARAHVTDTLRAVTEDGKRITSRPVSTDEAHRAARNPLRWGDRQATAAGSREVGSAVAAGAAAGAVLAGVVEAAKQAARVRAGETSAAAAAATAAGAAAMGATRSAAAAGLHQAVAIAVRAGNLPEFLGRGSTPAAVAAAVADVTDAGLAFAREEIDAGELAARCCEAALRVTLVSACSGLAQTVIPAPLVAGLVGGLVGQLAATLIAQGLRAAVSTLSRHAVEPDAESAERIAALEDETAEALATALLLAEAEHALATGLEARVSSDIGPLADEALTAVTAEGPDVALGRLIDVTQRLDGQPLFVTVEEFSAWMADATTSLSLDPNWR</sequence>
<dbReference type="RefSeq" id="WP_367639769.1">
    <property type="nucleotide sequence ID" value="NZ_JBFNQN010000012.1"/>
</dbReference>
<gene>
    <name evidence="1" type="ORF">AB1207_17935</name>
</gene>
<evidence type="ECO:0000313" key="1">
    <source>
        <dbReference type="EMBL" id="MEW9266634.1"/>
    </source>
</evidence>
<reference evidence="1 2" key="1">
    <citation type="submission" date="2024-07" db="EMBL/GenBank/DDBJ databases">
        <authorList>
            <person name="Thanompreechachai J."/>
            <person name="Duangmal K."/>
        </authorList>
    </citation>
    <scope>NUCLEOTIDE SEQUENCE [LARGE SCALE GENOMIC DNA]</scope>
    <source>
        <strain evidence="1 2">KCTC 19886</strain>
    </source>
</reference>